<dbReference type="InterPro" id="IPR006059">
    <property type="entry name" value="SBP"/>
</dbReference>
<keyword evidence="2" id="KW-0813">Transport</keyword>
<dbReference type="OrthoDB" id="9798191at2"/>
<organism evidence="5 6">
    <name type="scientific">Novibacillus thermophilus</name>
    <dbReference type="NCBI Taxonomy" id="1471761"/>
    <lineage>
        <taxon>Bacteria</taxon>
        <taxon>Bacillati</taxon>
        <taxon>Bacillota</taxon>
        <taxon>Bacilli</taxon>
        <taxon>Bacillales</taxon>
        <taxon>Thermoactinomycetaceae</taxon>
        <taxon>Novibacillus</taxon>
    </lineage>
</organism>
<keyword evidence="6" id="KW-1185">Reference proteome</keyword>
<protein>
    <submittedName>
        <fullName evidence="5">ABC transporter substrate-binding protein</fullName>
    </submittedName>
</protein>
<dbReference type="PANTHER" id="PTHR43649">
    <property type="entry name" value="ARABINOSE-BINDING PROTEIN-RELATED"/>
    <property type="match status" value="1"/>
</dbReference>
<evidence type="ECO:0000256" key="2">
    <source>
        <dbReference type="ARBA" id="ARBA00022448"/>
    </source>
</evidence>
<evidence type="ECO:0000256" key="1">
    <source>
        <dbReference type="ARBA" id="ARBA00008520"/>
    </source>
</evidence>
<evidence type="ECO:0000256" key="3">
    <source>
        <dbReference type="ARBA" id="ARBA00022729"/>
    </source>
</evidence>
<dbReference type="Proteomes" id="UP000188603">
    <property type="component" value="Chromosome"/>
</dbReference>
<evidence type="ECO:0000313" key="6">
    <source>
        <dbReference type="Proteomes" id="UP000188603"/>
    </source>
</evidence>
<dbReference type="STRING" id="1471761.B0W44_10470"/>
<keyword evidence="3 4" id="KW-0732">Signal</keyword>
<dbReference type="EMBL" id="CP019699">
    <property type="protein sequence ID" value="AQS56127.1"/>
    <property type="molecule type" value="Genomic_DNA"/>
</dbReference>
<dbReference type="InterPro" id="IPR050490">
    <property type="entry name" value="Bact_solute-bd_prot1"/>
</dbReference>
<dbReference type="Gene3D" id="3.40.190.10">
    <property type="entry name" value="Periplasmic binding protein-like II"/>
    <property type="match status" value="2"/>
</dbReference>
<dbReference type="PANTHER" id="PTHR43649:SF34">
    <property type="entry name" value="ABC TRANSPORTER PERIPLASMIC-BINDING PROTEIN YCJN-RELATED"/>
    <property type="match status" value="1"/>
</dbReference>
<evidence type="ECO:0000256" key="4">
    <source>
        <dbReference type="SAM" id="SignalP"/>
    </source>
</evidence>
<dbReference type="PROSITE" id="PS51257">
    <property type="entry name" value="PROKAR_LIPOPROTEIN"/>
    <property type="match status" value="1"/>
</dbReference>
<reference evidence="5 6" key="1">
    <citation type="journal article" date="2015" name="Int. J. Syst. Evol. Microbiol.">
        <title>Novibacillus thermophilus gen. nov., sp. nov., a Gram-staining-negative and moderately thermophilic member of the family Thermoactinomycetaceae.</title>
        <authorList>
            <person name="Yang G."/>
            <person name="Chen J."/>
            <person name="Zhou S."/>
        </authorList>
    </citation>
    <scope>NUCLEOTIDE SEQUENCE [LARGE SCALE GENOMIC DNA]</scope>
    <source>
        <strain evidence="5 6">SG-1</strain>
    </source>
</reference>
<feature type="chain" id="PRO_5038829361" evidence="4">
    <location>
        <begin position="23"/>
        <end position="470"/>
    </location>
</feature>
<dbReference type="Pfam" id="PF01547">
    <property type="entry name" value="SBP_bac_1"/>
    <property type="match status" value="1"/>
</dbReference>
<dbReference type="KEGG" id="ntr:B0W44_10470"/>
<feature type="signal peptide" evidence="4">
    <location>
        <begin position="1"/>
        <end position="22"/>
    </location>
</feature>
<sequence length="470" mass="51807">MSKKSWLISLILVTAFTVAACASNESASDSGAESDEAETGSAEAFDWKMADGTTIEVAFNQHPYADAIIEKLDAFKDLTGITVDYSVTPEENYFDVVTTALNAKNGKPDVFMTGSYQLWEYAPAGYIQGLDEFLNDPSKTSPDYDASDFLEGVIQSNRWDLTPGNPAGEGELWAIPIGFETNVLAYNKRAFEENDLEVPTTFEELIETAEKLQGWNGPGSYGIATRGTRSWATIHPGYMTAYSMHGAKDFDVEDGKLVAQVNSPEAIEVTDMFAELVKRGGPQDWASYTWYEVSSDLGAGKAAMAFDASSASYFQSVEGASQEGENLAWAPPPLTKDGAELGANLWIWSLAMNETSEKKDAAWLFMQYFSGKEHTLWGATEASVFDPVRSSVWEDPAFKEKIAQKDGYKETFDAIIDNTSIKFTPQPEFFNTTTEWAGALQDIITSGADTEERMNQLAEDLNERVSRIRR</sequence>
<gene>
    <name evidence="5" type="ORF">B0W44_10470</name>
</gene>
<dbReference type="CDD" id="cd13585">
    <property type="entry name" value="PBP2_TMBP_like"/>
    <property type="match status" value="1"/>
</dbReference>
<name>A0A1U9K7T9_9BACL</name>
<accession>A0A1U9K7T9</accession>
<dbReference type="RefSeq" id="WP_077719988.1">
    <property type="nucleotide sequence ID" value="NZ_CP019699.1"/>
</dbReference>
<proteinExistence type="inferred from homology"/>
<comment type="similarity">
    <text evidence="1">Belongs to the bacterial solute-binding protein 1 family.</text>
</comment>
<dbReference type="AlphaFoldDB" id="A0A1U9K7T9"/>
<evidence type="ECO:0000313" key="5">
    <source>
        <dbReference type="EMBL" id="AQS56127.1"/>
    </source>
</evidence>
<dbReference type="SUPFAM" id="SSF53850">
    <property type="entry name" value="Periplasmic binding protein-like II"/>
    <property type="match status" value="1"/>
</dbReference>